<reference evidence="2 3" key="1">
    <citation type="submission" date="2022-03" db="EMBL/GenBank/DDBJ databases">
        <authorList>
            <person name="Nunn A."/>
            <person name="Chopra R."/>
            <person name="Nunn A."/>
            <person name="Contreras Garrido A."/>
        </authorList>
    </citation>
    <scope>NUCLEOTIDE SEQUENCE [LARGE SCALE GENOMIC DNA]</scope>
</reference>
<dbReference type="GO" id="GO:0043130">
    <property type="term" value="F:ubiquitin binding"/>
    <property type="evidence" value="ECO:0007669"/>
    <property type="project" value="TreeGrafter"/>
</dbReference>
<dbReference type="SMART" id="SM00213">
    <property type="entry name" value="UBQ"/>
    <property type="match status" value="1"/>
</dbReference>
<dbReference type="AlphaFoldDB" id="A0AAU9SVE9"/>
<evidence type="ECO:0000259" key="1">
    <source>
        <dbReference type="PROSITE" id="PS50053"/>
    </source>
</evidence>
<dbReference type="InterPro" id="IPR029071">
    <property type="entry name" value="Ubiquitin-like_domsf"/>
</dbReference>
<dbReference type="GO" id="GO:0031593">
    <property type="term" value="F:polyubiquitin modification-dependent protein binding"/>
    <property type="evidence" value="ECO:0007669"/>
    <property type="project" value="TreeGrafter"/>
</dbReference>
<organism evidence="2 3">
    <name type="scientific">Thlaspi arvense</name>
    <name type="common">Field penny-cress</name>
    <dbReference type="NCBI Taxonomy" id="13288"/>
    <lineage>
        <taxon>Eukaryota</taxon>
        <taxon>Viridiplantae</taxon>
        <taxon>Streptophyta</taxon>
        <taxon>Embryophyta</taxon>
        <taxon>Tracheophyta</taxon>
        <taxon>Spermatophyta</taxon>
        <taxon>Magnoliopsida</taxon>
        <taxon>eudicotyledons</taxon>
        <taxon>Gunneridae</taxon>
        <taxon>Pentapetalae</taxon>
        <taxon>rosids</taxon>
        <taxon>malvids</taxon>
        <taxon>Brassicales</taxon>
        <taxon>Brassicaceae</taxon>
        <taxon>Thlaspideae</taxon>
        <taxon>Thlaspi</taxon>
    </lineage>
</organism>
<name>A0AAU9SVE9_THLAR</name>
<proteinExistence type="predicted"/>
<dbReference type="Proteomes" id="UP000836841">
    <property type="component" value="Chromosome 6"/>
</dbReference>
<protein>
    <recommendedName>
        <fullName evidence="1">Ubiquitin-like domain-containing protein</fullName>
    </recommendedName>
</protein>
<dbReference type="PANTHER" id="PTHR10621">
    <property type="entry name" value="UV EXCISION REPAIR PROTEIN RAD23"/>
    <property type="match status" value="1"/>
</dbReference>
<dbReference type="GO" id="GO:0005829">
    <property type="term" value="C:cytosol"/>
    <property type="evidence" value="ECO:0007669"/>
    <property type="project" value="TreeGrafter"/>
</dbReference>
<evidence type="ECO:0000313" key="3">
    <source>
        <dbReference type="Proteomes" id="UP000836841"/>
    </source>
</evidence>
<keyword evidence="3" id="KW-1185">Reference proteome</keyword>
<dbReference type="Pfam" id="PF00240">
    <property type="entry name" value="ubiquitin"/>
    <property type="match status" value="1"/>
</dbReference>
<evidence type="ECO:0000313" key="2">
    <source>
        <dbReference type="EMBL" id="CAH2071864.1"/>
    </source>
</evidence>
<feature type="domain" description="Ubiquitin-like" evidence="1">
    <location>
        <begin position="1"/>
        <end position="70"/>
    </location>
</feature>
<gene>
    <name evidence="2" type="ORF">TAV2_LOCUS22154</name>
</gene>
<dbReference type="PANTHER" id="PTHR10621:SF44">
    <property type="entry name" value="UBIQUITIN-LIKE DOMAIN-CONTAINING PROTEIN"/>
    <property type="match status" value="1"/>
</dbReference>
<dbReference type="EMBL" id="OU466862">
    <property type="protein sequence ID" value="CAH2071864.1"/>
    <property type="molecule type" value="Genomic_DNA"/>
</dbReference>
<sequence>MEVFVETQSGSTFSIEVNSWDTLLDIKEKIEKSQGIPVSIQTLFFQGKHLPRDELLAEQYDIVDKSRLYIFFPNQENYQVVQQTEQSPVPSKPIEDWSEKNQDSSLMATSENDQVHHRTEQSTVPSDEFSELLNYDWSSMAMSNDEHVVDQTDKSLESSYSVEEFLCGDEWPATTEGNFNNNQDSSMGNNEYQDWLQEEPSPPSNLLGDFMFDEDKPLSTGHFTNIQTFWPGTGYENQVFQTEQWPVPSSSSQQRINAQDFPGSSNQVLQTEHWPVPLTSTEQSINTQDFPGSSSQLLQTNESPVIKEVINVPDSPVKARVARKPPQKLRVMMLPYSREDKPVRKFPMEVNASENVEELKKKLEKVQQRYQFKLPEKGYIFIHEQRVLDFDQSFRWNCVAHGDTIEFFPGTYTKK</sequence>
<dbReference type="PROSITE" id="PS50053">
    <property type="entry name" value="UBIQUITIN_2"/>
    <property type="match status" value="1"/>
</dbReference>
<dbReference type="Gene3D" id="3.10.20.90">
    <property type="entry name" value="Phosphatidylinositol 3-kinase Catalytic Subunit, Chain A, domain 1"/>
    <property type="match status" value="1"/>
</dbReference>
<accession>A0AAU9SVE9</accession>
<dbReference type="CDD" id="cd17039">
    <property type="entry name" value="Ubl_ubiquitin_like"/>
    <property type="match status" value="1"/>
</dbReference>
<dbReference type="SUPFAM" id="SSF54236">
    <property type="entry name" value="Ubiquitin-like"/>
    <property type="match status" value="2"/>
</dbReference>
<dbReference type="GO" id="GO:0005654">
    <property type="term" value="C:nucleoplasm"/>
    <property type="evidence" value="ECO:0007669"/>
    <property type="project" value="TreeGrafter"/>
</dbReference>
<dbReference type="GO" id="GO:0070628">
    <property type="term" value="F:proteasome binding"/>
    <property type="evidence" value="ECO:0007669"/>
    <property type="project" value="TreeGrafter"/>
</dbReference>
<dbReference type="GO" id="GO:0043161">
    <property type="term" value="P:proteasome-mediated ubiquitin-dependent protein catabolic process"/>
    <property type="evidence" value="ECO:0007669"/>
    <property type="project" value="TreeGrafter"/>
</dbReference>
<dbReference type="InterPro" id="IPR000626">
    <property type="entry name" value="Ubiquitin-like_dom"/>
</dbReference>